<keyword evidence="9" id="KW-1185">Reference proteome</keyword>
<dbReference type="KEGG" id="blr:BRLA_c034350"/>
<dbReference type="STRING" id="1042163.BRLA_c034350"/>
<feature type="transmembrane region" description="Helical" evidence="7">
    <location>
        <begin position="140"/>
        <end position="162"/>
    </location>
</feature>
<dbReference type="RefSeq" id="WP_272898017.1">
    <property type="nucleotide sequence ID" value="NZ_CP007806.1"/>
</dbReference>
<name>A0A075R5B7_BRELA</name>
<evidence type="ECO:0000256" key="5">
    <source>
        <dbReference type="ARBA" id="ARBA00022989"/>
    </source>
</evidence>
<gene>
    <name evidence="8" type="ORF">BRLA_c034350</name>
</gene>
<evidence type="ECO:0000256" key="2">
    <source>
        <dbReference type="ARBA" id="ARBA00022448"/>
    </source>
</evidence>
<feature type="transmembrane region" description="Helical" evidence="7">
    <location>
        <begin position="168"/>
        <end position="197"/>
    </location>
</feature>
<feature type="transmembrane region" description="Helical" evidence="7">
    <location>
        <begin position="279"/>
        <end position="301"/>
    </location>
</feature>
<keyword evidence="8" id="KW-0808">Transferase</keyword>
<dbReference type="GO" id="GO:0005886">
    <property type="term" value="C:plasma membrane"/>
    <property type="evidence" value="ECO:0007669"/>
    <property type="project" value="UniProtKB-SubCell"/>
</dbReference>
<dbReference type="PANTHER" id="PTHR43266:SF7">
    <property type="entry name" value="TRANSPORTER, PUTATIVE-RELATED"/>
    <property type="match status" value="1"/>
</dbReference>
<protein>
    <submittedName>
        <fullName evidence="8">2-acyl-glycerophospho-ethanolamine acyltransferase</fullName>
    </submittedName>
</protein>
<feature type="transmembrane region" description="Helical" evidence="7">
    <location>
        <begin position="76"/>
        <end position="95"/>
    </location>
</feature>
<dbReference type="PANTHER" id="PTHR43266">
    <property type="entry name" value="MACROLIDE-EFFLUX PROTEIN"/>
    <property type="match status" value="1"/>
</dbReference>
<dbReference type="EMBL" id="CP007806">
    <property type="protein sequence ID" value="AIG27747.1"/>
    <property type="molecule type" value="Genomic_DNA"/>
</dbReference>
<feature type="transmembrane region" description="Helical" evidence="7">
    <location>
        <begin position="12"/>
        <end position="32"/>
    </location>
</feature>
<evidence type="ECO:0000313" key="8">
    <source>
        <dbReference type="EMBL" id="AIG27747.1"/>
    </source>
</evidence>
<feature type="transmembrane region" description="Helical" evidence="7">
    <location>
        <begin position="218"/>
        <end position="239"/>
    </location>
</feature>
<dbReference type="SUPFAM" id="SSF103473">
    <property type="entry name" value="MFS general substrate transporter"/>
    <property type="match status" value="1"/>
</dbReference>
<dbReference type="Proteomes" id="UP000005850">
    <property type="component" value="Chromosome"/>
</dbReference>
<organism evidence="8 9">
    <name type="scientific">Brevibacillus laterosporus LMG 15441</name>
    <dbReference type="NCBI Taxonomy" id="1042163"/>
    <lineage>
        <taxon>Bacteria</taxon>
        <taxon>Bacillati</taxon>
        <taxon>Bacillota</taxon>
        <taxon>Bacilli</taxon>
        <taxon>Bacillales</taxon>
        <taxon>Paenibacillaceae</taxon>
        <taxon>Brevibacillus</taxon>
    </lineage>
</organism>
<dbReference type="InterPro" id="IPR036259">
    <property type="entry name" value="MFS_trans_sf"/>
</dbReference>
<keyword evidence="6 7" id="KW-0472">Membrane</keyword>
<dbReference type="Gene3D" id="1.20.1250.20">
    <property type="entry name" value="MFS general substrate transporter like domains"/>
    <property type="match status" value="1"/>
</dbReference>
<comment type="subcellular location">
    <subcellularLocation>
        <location evidence="1">Cell membrane</location>
        <topology evidence="1">Multi-pass membrane protein</topology>
    </subcellularLocation>
</comment>
<feature type="transmembrane region" description="Helical" evidence="7">
    <location>
        <begin position="307"/>
        <end position="328"/>
    </location>
</feature>
<evidence type="ECO:0000256" key="3">
    <source>
        <dbReference type="ARBA" id="ARBA00022475"/>
    </source>
</evidence>
<sequence length="409" mass="45162">MVIILSRNKSYLCLVIGEVIAGTGMWIGIIGNLKFLQHLFDSDFLKGLLLMVGLFVSLFFSPKAGEWIDRFSKKNVLFYATWIRCLAPICMLFAIHYDSVGWMIASSIFIQLAATFYQPAAQASIPLIVPSEELLRANGFYVNASTLARIGGTAIGGILIGFMQLWTLYSITLACYFVLILFILPVHIPVINSLKTAGRVIKMPFREVFSLLKSDRTLSLGLTNALVVSYFVGGSNLLVINFSEMFAVPGLMGWIYTTEGLTALIAGILVKRFFGKTNLVMSSTLFLFLLALSQIGMALSYGLVPLLLSYTLFGFCFGTVVPLTATLFQKQLPAESRGRFFSFKTMLDRTWFLLALAGTGLCLDLMGIHAYLFLMGFASLVVGALSYYYGKRHALDVRQVTEAPPVKMA</sequence>
<dbReference type="HOGENOM" id="CLU_057280_0_0_9"/>
<reference evidence="8 9" key="1">
    <citation type="journal article" date="2011" name="J. Bacteriol.">
        <title>Genome sequence of Brevibacillus laterosporus LMG 15441, a pathogen of invertebrates.</title>
        <authorList>
            <person name="Djukic M."/>
            <person name="Poehlein A."/>
            <person name="Thurmer A."/>
            <person name="Daniel R."/>
        </authorList>
    </citation>
    <scope>NUCLEOTIDE SEQUENCE [LARGE SCALE GENOMIC DNA]</scope>
    <source>
        <strain evidence="8 9">LMG 15441</strain>
    </source>
</reference>
<evidence type="ECO:0000256" key="4">
    <source>
        <dbReference type="ARBA" id="ARBA00022692"/>
    </source>
</evidence>
<keyword evidence="3" id="KW-1003">Cell membrane</keyword>
<dbReference type="eggNOG" id="COG2814">
    <property type="taxonomic scope" value="Bacteria"/>
</dbReference>
<dbReference type="AlphaFoldDB" id="A0A075R5B7"/>
<feature type="transmembrane region" description="Helical" evidence="7">
    <location>
        <begin position="372"/>
        <end position="390"/>
    </location>
</feature>
<evidence type="ECO:0000313" key="9">
    <source>
        <dbReference type="Proteomes" id="UP000005850"/>
    </source>
</evidence>
<dbReference type="Pfam" id="PF07690">
    <property type="entry name" value="MFS_1"/>
    <property type="match status" value="1"/>
</dbReference>
<dbReference type="GO" id="GO:0016746">
    <property type="term" value="F:acyltransferase activity"/>
    <property type="evidence" value="ECO:0007669"/>
    <property type="project" value="UniProtKB-KW"/>
</dbReference>
<evidence type="ECO:0000256" key="1">
    <source>
        <dbReference type="ARBA" id="ARBA00004651"/>
    </source>
</evidence>
<feature type="transmembrane region" description="Helical" evidence="7">
    <location>
        <begin position="251"/>
        <end position="270"/>
    </location>
</feature>
<evidence type="ECO:0000256" key="7">
    <source>
        <dbReference type="SAM" id="Phobius"/>
    </source>
</evidence>
<keyword evidence="5 7" id="KW-1133">Transmembrane helix</keyword>
<keyword evidence="4 7" id="KW-0812">Transmembrane</keyword>
<evidence type="ECO:0000256" key="6">
    <source>
        <dbReference type="ARBA" id="ARBA00023136"/>
    </source>
</evidence>
<keyword evidence="8" id="KW-0012">Acyltransferase</keyword>
<accession>A0A075R5B7</accession>
<keyword evidence="2" id="KW-0813">Transport</keyword>
<proteinExistence type="predicted"/>
<dbReference type="InterPro" id="IPR011701">
    <property type="entry name" value="MFS"/>
</dbReference>
<dbReference type="GO" id="GO:0022857">
    <property type="term" value="F:transmembrane transporter activity"/>
    <property type="evidence" value="ECO:0007669"/>
    <property type="project" value="InterPro"/>
</dbReference>
<dbReference type="CDD" id="cd06173">
    <property type="entry name" value="MFS_MefA_like"/>
    <property type="match status" value="1"/>
</dbReference>
<feature type="transmembrane region" description="Helical" evidence="7">
    <location>
        <begin position="44"/>
        <end position="64"/>
    </location>
</feature>